<dbReference type="Gramene" id="ONK77171">
    <property type="protein sequence ID" value="ONK77171"/>
    <property type="gene ID" value="A4U43_C02F3830"/>
</dbReference>
<sequence>MPLRADKADNWAVGEKASSFGQGPGRQDDRYGSLGSGSSSKADEVDSWFSNKKPVVSGPPAPSRHSGFGSGFRESAAGSSDSDRWVRGGGGGGGGGGMMMSNVGDRDVRERPRLVLDPPKGETSTEMSKTTRASPFGAARPREEVLAEKGVDWKKMESEIEVKKTSRPTSPHSSRPSSAQSSRPGSSGSQVAGGDGGAKIRAKVNPFGDARPREVLLEEKGRDWRKMDSQLEQRRVDRPETEEEKLLKDEINNLKKALTEETEGNMNGDSEQITSEKQTDLHEQISQREKDLDKLARELDDKVRFGQKATGSGASRIAFPSDRPPSQSGMSEDSKNVDYMERPRSHGGTGESWGKPLDERKGFQGGRESGFFGNRSMDRSRRDGW</sequence>
<feature type="compositionally biased region" description="Gly residues" evidence="1">
    <location>
        <begin position="87"/>
        <end position="98"/>
    </location>
</feature>
<feature type="compositionally biased region" description="Basic and acidic residues" evidence="1">
    <location>
        <begin position="104"/>
        <end position="114"/>
    </location>
</feature>
<dbReference type="Pfam" id="PF06273">
    <property type="entry name" value="eIF-4B"/>
    <property type="match status" value="1"/>
</dbReference>
<accession>A0A5P1FKH3</accession>
<feature type="compositionally biased region" description="Basic and acidic residues" evidence="1">
    <location>
        <begin position="140"/>
        <end position="164"/>
    </location>
</feature>
<protein>
    <recommendedName>
        <fullName evidence="4">Plant specific eukaryotic initiation factor 4B</fullName>
    </recommendedName>
</protein>
<feature type="compositionally biased region" description="Low complexity" evidence="1">
    <location>
        <begin position="167"/>
        <end position="190"/>
    </location>
</feature>
<evidence type="ECO:0008006" key="4">
    <source>
        <dbReference type="Google" id="ProtNLM"/>
    </source>
</evidence>
<name>A0A5P1FKH3_ASPOF</name>
<feature type="region of interest" description="Disordered" evidence="1">
    <location>
        <begin position="1"/>
        <end position="385"/>
    </location>
</feature>
<evidence type="ECO:0000313" key="2">
    <source>
        <dbReference type="EMBL" id="ONK77171.1"/>
    </source>
</evidence>
<reference evidence="3" key="1">
    <citation type="journal article" date="2017" name="Nat. Commun.">
        <title>The asparagus genome sheds light on the origin and evolution of a young Y chromosome.</title>
        <authorList>
            <person name="Harkess A."/>
            <person name="Zhou J."/>
            <person name="Xu C."/>
            <person name="Bowers J.E."/>
            <person name="Van der Hulst R."/>
            <person name="Ayyampalayam S."/>
            <person name="Mercati F."/>
            <person name="Riccardi P."/>
            <person name="McKain M.R."/>
            <person name="Kakrana A."/>
            <person name="Tang H."/>
            <person name="Ray J."/>
            <person name="Groenendijk J."/>
            <person name="Arikit S."/>
            <person name="Mathioni S.M."/>
            <person name="Nakano M."/>
            <person name="Shan H."/>
            <person name="Telgmann-Rauber A."/>
            <person name="Kanno A."/>
            <person name="Yue Z."/>
            <person name="Chen H."/>
            <person name="Li W."/>
            <person name="Chen Y."/>
            <person name="Xu X."/>
            <person name="Zhang Y."/>
            <person name="Luo S."/>
            <person name="Chen H."/>
            <person name="Gao J."/>
            <person name="Mao Z."/>
            <person name="Pires J.C."/>
            <person name="Luo M."/>
            <person name="Kudrna D."/>
            <person name="Wing R.A."/>
            <person name="Meyers B.C."/>
            <person name="Yi K."/>
            <person name="Kong H."/>
            <person name="Lavrijsen P."/>
            <person name="Sunseri F."/>
            <person name="Falavigna A."/>
            <person name="Ye Y."/>
            <person name="Leebens-Mack J.H."/>
            <person name="Chen G."/>
        </authorList>
    </citation>
    <scope>NUCLEOTIDE SEQUENCE [LARGE SCALE GENOMIC DNA]</scope>
    <source>
        <strain evidence="3">cv. DH0086</strain>
    </source>
</reference>
<organism evidence="2 3">
    <name type="scientific">Asparagus officinalis</name>
    <name type="common">Garden asparagus</name>
    <dbReference type="NCBI Taxonomy" id="4686"/>
    <lineage>
        <taxon>Eukaryota</taxon>
        <taxon>Viridiplantae</taxon>
        <taxon>Streptophyta</taxon>
        <taxon>Embryophyta</taxon>
        <taxon>Tracheophyta</taxon>
        <taxon>Spermatophyta</taxon>
        <taxon>Magnoliopsida</taxon>
        <taxon>Liliopsida</taxon>
        <taxon>Asparagales</taxon>
        <taxon>Asparagaceae</taxon>
        <taxon>Asparagoideae</taxon>
        <taxon>Asparagus</taxon>
    </lineage>
</organism>
<dbReference type="AlphaFoldDB" id="A0A5P1FKH3"/>
<dbReference type="OMA" id="WAMTKKP"/>
<feature type="compositionally biased region" description="Polar residues" evidence="1">
    <location>
        <begin position="122"/>
        <end position="133"/>
    </location>
</feature>
<dbReference type="Proteomes" id="UP000243459">
    <property type="component" value="Chromosome 2"/>
</dbReference>
<feature type="compositionally biased region" description="Basic and acidic residues" evidence="1">
    <location>
        <begin position="376"/>
        <end position="385"/>
    </location>
</feature>
<dbReference type="InterPro" id="IPR010433">
    <property type="entry name" value="EIF-4B_pln"/>
</dbReference>
<evidence type="ECO:0000313" key="3">
    <source>
        <dbReference type="Proteomes" id="UP000243459"/>
    </source>
</evidence>
<gene>
    <name evidence="2" type="ORF">A4U43_C02F3830</name>
</gene>
<dbReference type="PANTHER" id="PTHR32091:SF20">
    <property type="entry name" value="EUKARYOTIC TRANSLATION INITIATION FACTOR 4B1"/>
    <property type="match status" value="1"/>
</dbReference>
<feature type="compositionally biased region" description="Basic and acidic residues" evidence="1">
    <location>
        <begin position="210"/>
        <end position="259"/>
    </location>
</feature>
<keyword evidence="3" id="KW-1185">Reference proteome</keyword>
<dbReference type="GO" id="GO:0003743">
    <property type="term" value="F:translation initiation factor activity"/>
    <property type="evidence" value="ECO:0007669"/>
    <property type="project" value="InterPro"/>
</dbReference>
<feature type="compositionally biased region" description="Polar residues" evidence="1">
    <location>
        <begin position="264"/>
        <end position="276"/>
    </location>
</feature>
<dbReference type="OrthoDB" id="2021148at2759"/>
<feature type="compositionally biased region" description="Basic and acidic residues" evidence="1">
    <location>
        <begin position="332"/>
        <end position="344"/>
    </location>
</feature>
<dbReference type="PANTHER" id="PTHR32091">
    <property type="entry name" value="EUKARYOTIC TRANSLATION INITIATION FACTOR 4B"/>
    <property type="match status" value="1"/>
</dbReference>
<dbReference type="GO" id="GO:0003729">
    <property type="term" value="F:mRNA binding"/>
    <property type="evidence" value="ECO:0007669"/>
    <property type="project" value="TreeGrafter"/>
</dbReference>
<evidence type="ECO:0000256" key="1">
    <source>
        <dbReference type="SAM" id="MobiDB-lite"/>
    </source>
</evidence>
<dbReference type="EMBL" id="CM007382">
    <property type="protein sequence ID" value="ONK77171.1"/>
    <property type="molecule type" value="Genomic_DNA"/>
</dbReference>
<proteinExistence type="predicted"/>
<feature type="compositionally biased region" description="Basic and acidic residues" evidence="1">
    <location>
        <begin position="277"/>
        <end position="304"/>
    </location>
</feature>